<gene>
    <name evidence="2" type="ORF">BRAPAZ1V2_A09P26080.2</name>
</gene>
<feature type="domain" description="F-box" evidence="1">
    <location>
        <begin position="9"/>
        <end position="49"/>
    </location>
</feature>
<dbReference type="Pfam" id="PF08268">
    <property type="entry name" value="FBA_3"/>
    <property type="match status" value="1"/>
</dbReference>
<dbReference type="NCBIfam" id="TIGR01640">
    <property type="entry name" value="F_box_assoc_1"/>
    <property type="match status" value="1"/>
</dbReference>
<dbReference type="InterPro" id="IPR013187">
    <property type="entry name" value="F-box-assoc_dom_typ3"/>
</dbReference>
<evidence type="ECO:0000313" key="2">
    <source>
        <dbReference type="EMBL" id="CAG7862141.1"/>
    </source>
</evidence>
<organism evidence="2 3">
    <name type="scientific">Brassica campestris</name>
    <name type="common">Field mustard</name>
    <dbReference type="NCBI Taxonomy" id="3711"/>
    <lineage>
        <taxon>Eukaryota</taxon>
        <taxon>Viridiplantae</taxon>
        <taxon>Streptophyta</taxon>
        <taxon>Embryophyta</taxon>
        <taxon>Tracheophyta</taxon>
        <taxon>Spermatophyta</taxon>
        <taxon>Magnoliopsida</taxon>
        <taxon>eudicotyledons</taxon>
        <taxon>Gunneridae</taxon>
        <taxon>Pentapetalae</taxon>
        <taxon>rosids</taxon>
        <taxon>malvids</taxon>
        <taxon>Brassicales</taxon>
        <taxon>Brassicaceae</taxon>
        <taxon>Brassiceae</taxon>
        <taxon>Brassica</taxon>
    </lineage>
</organism>
<dbReference type="InterPro" id="IPR036047">
    <property type="entry name" value="F-box-like_dom_sf"/>
</dbReference>
<dbReference type="InterPro" id="IPR017451">
    <property type="entry name" value="F-box-assoc_interact_dom"/>
</dbReference>
<dbReference type="EMBL" id="LS974625">
    <property type="protein sequence ID" value="CAG7862141.1"/>
    <property type="molecule type" value="Genomic_DNA"/>
</dbReference>
<dbReference type="Pfam" id="PF00646">
    <property type="entry name" value="F-box"/>
    <property type="match status" value="1"/>
</dbReference>
<dbReference type="SUPFAM" id="SSF81383">
    <property type="entry name" value="F-box domain"/>
    <property type="match status" value="1"/>
</dbReference>
<dbReference type="SMART" id="SM00256">
    <property type="entry name" value="FBOX"/>
    <property type="match status" value="1"/>
</dbReference>
<dbReference type="PANTHER" id="PTHR31111">
    <property type="entry name" value="BNAA05G37150D PROTEIN-RELATED"/>
    <property type="match status" value="1"/>
</dbReference>
<proteinExistence type="predicted"/>
<dbReference type="SMR" id="A0A8D9FZ75"/>
<evidence type="ECO:0000313" key="3">
    <source>
        <dbReference type="Proteomes" id="UP000694005"/>
    </source>
</evidence>
<sequence>MYAMTPIYIPLDLQINTLLKLPVKSLLRFRSVSKLWSSIITSQQFRNHHLNIASSSPPPRLLIAFEDFYGAKLLVVSIPNPNVVLSSSSSSYKDLSLVNIKGKIVYNAGRGLICVGAGFENVGICNPSTRQFVHAPCTFSVGYDPVGDQYKVLALDDLPWRLEHKIVVLGGEETWRESPCVACPHVVCTKGLYMNGTVYYGAFMKDIDSPHNSIIVRFDVRSETFNIFNVPSKLVPVGHECMWKERGWSATDKTLINYGGKIGVVESPSVCGFRLWVVEDAEKEEWSMSTFHLPESYVGVDFEVMDTFSSGEVCLVSKEWSDPFCLFYYNLEKKSMRSVAIEGLPISDFKKIQALSVTVSDHYESLLSL</sequence>
<dbReference type="Proteomes" id="UP000694005">
    <property type="component" value="Chromosome A09"/>
</dbReference>
<dbReference type="AlphaFoldDB" id="A0A8D9FZ75"/>
<evidence type="ECO:0000259" key="1">
    <source>
        <dbReference type="SMART" id="SM00256"/>
    </source>
</evidence>
<dbReference type="InterPro" id="IPR001810">
    <property type="entry name" value="F-box_dom"/>
</dbReference>
<name>A0A8D9FZ75_BRACM</name>
<dbReference type="PANTHER" id="PTHR31111:SF47">
    <property type="entry name" value="F-BOX ASSOCIATED UBIQUITINATION EFFECTOR FAMILY PROTEIN"/>
    <property type="match status" value="1"/>
</dbReference>
<protein>
    <recommendedName>
        <fullName evidence="1">F-box domain-containing protein</fullName>
    </recommendedName>
</protein>
<reference evidence="2 3" key="1">
    <citation type="submission" date="2021-07" db="EMBL/GenBank/DDBJ databases">
        <authorList>
            <consortium name="Genoscope - CEA"/>
            <person name="William W."/>
        </authorList>
    </citation>
    <scope>NUCLEOTIDE SEQUENCE [LARGE SCALE GENOMIC DNA]</scope>
</reference>
<dbReference type="Gramene" id="A09p26080.2_BraZ1">
    <property type="protein sequence ID" value="A09p26080.2_BraZ1.CDS"/>
    <property type="gene ID" value="A09g26080.2_BraZ1"/>
</dbReference>
<accession>A0A8D9FZ75</accession>